<accession>A0ABW6SXU1</accession>
<proteinExistence type="predicted"/>
<dbReference type="EMBL" id="JBIASD010000024">
    <property type="protein sequence ID" value="MFF3669820.1"/>
    <property type="molecule type" value="Genomic_DNA"/>
</dbReference>
<organism evidence="1 2">
    <name type="scientific">Microtetraspora malaysiensis</name>
    <dbReference type="NCBI Taxonomy" id="161358"/>
    <lineage>
        <taxon>Bacteria</taxon>
        <taxon>Bacillati</taxon>
        <taxon>Actinomycetota</taxon>
        <taxon>Actinomycetes</taxon>
        <taxon>Streptosporangiales</taxon>
        <taxon>Streptosporangiaceae</taxon>
        <taxon>Microtetraspora</taxon>
    </lineage>
</organism>
<keyword evidence="2" id="KW-1185">Reference proteome</keyword>
<gene>
    <name evidence="1" type="ORF">ACFYXI_29950</name>
</gene>
<sequence>MNTITVKSVSADEVRLRFEGTSGGLSVEGENTSVQGSCINGRCRDEGEMSLTTGTPGRINKIRLRLVKADFSRAVLVLTPE</sequence>
<dbReference type="RefSeq" id="WP_387416094.1">
    <property type="nucleotide sequence ID" value="NZ_JBIASD010000024.1"/>
</dbReference>
<evidence type="ECO:0000313" key="2">
    <source>
        <dbReference type="Proteomes" id="UP001602013"/>
    </source>
</evidence>
<evidence type="ECO:0000313" key="1">
    <source>
        <dbReference type="EMBL" id="MFF3669820.1"/>
    </source>
</evidence>
<dbReference type="Proteomes" id="UP001602013">
    <property type="component" value="Unassembled WGS sequence"/>
</dbReference>
<name>A0ABW6SXU1_9ACTN</name>
<comment type="caution">
    <text evidence="1">The sequence shown here is derived from an EMBL/GenBank/DDBJ whole genome shotgun (WGS) entry which is preliminary data.</text>
</comment>
<reference evidence="1 2" key="1">
    <citation type="submission" date="2024-10" db="EMBL/GenBank/DDBJ databases">
        <title>The Natural Products Discovery Center: Release of the First 8490 Sequenced Strains for Exploring Actinobacteria Biosynthetic Diversity.</title>
        <authorList>
            <person name="Kalkreuter E."/>
            <person name="Kautsar S.A."/>
            <person name="Yang D."/>
            <person name="Bader C.D."/>
            <person name="Teijaro C.N."/>
            <person name="Fluegel L."/>
            <person name="Davis C.M."/>
            <person name="Simpson J.R."/>
            <person name="Lauterbach L."/>
            <person name="Steele A.D."/>
            <person name="Gui C."/>
            <person name="Meng S."/>
            <person name="Li G."/>
            <person name="Viehrig K."/>
            <person name="Ye F."/>
            <person name="Su P."/>
            <person name="Kiefer A.F."/>
            <person name="Nichols A."/>
            <person name="Cepeda A.J."/>
            <person name="Yan W."/>
            <person name="Fan B."/>
            <person name="Jiang Y."/>
            <person name="Adhikari A."/>
            <person name="Zheng C.-J."/>
            <person name="Schuster L."/>
            <person name="Cowan T.M."/>
            <person name="Smanski M.J."/>
            <person name="Chevrette M.G."/>
            <person name="De Carvalho L.P.S."/>
            <person name="Shen B."/>
        </authorList>
    </citation>
    <scope>NUCLEOTIDE SEQUENCE [LARGE SCALE GENOMIC DNA]</scope>
    <source>
        <strain evidence="1 2">NPDC002173</strain>
    </source>
</reference>
<protein>
    <submittedName>
        <fullName evidence="1">Uncharacterized protein</fullName>
    </submittedName>
</protein>